<name>T2GG25_MEGG1</name>
<dbReference type="InterPro" id="IPR051943">
    <property type="entry name" value="TRAFAC_Dynamin-like_GTPase"/>
</dbReference>
<dbReference type="RefSeq" id="WP_021762297.1">
    <property type="nucleotide sequence ID" value="NC_022444.1"/>
</dbReference>
<dbReference type="Pfam" id="PF00350">
    <property type="entry name" value="Dynamin_N"/>
    <property type="match status" value="2"/>
</dbReference>
<evidence type="ECO:0000259" key="3">
    <source>
        <dbReference type="Pfam" id="PF00350"/>
    </source>
</evidence>
<keyword evidence="2" id="KW-1133">Transmembrane helix</keyword>
<evidence type="ECO:0000313" key="5">
    <source>
        <dbReference type="Proteomes" id="UP000016587"/>
    </source>
</evidence>
<feature type="domain" description="Dynamin N-terminal" evidence="3">
    <location>
        <begin position="122"/>
        <end position="197"/>
    </location>
</feature>
<dbReference type="EMBL" id="CP006585">
    <property type="protein sequence ID" value="AGW15169.1"/>
    <property type="molecule type" value="Genomic_DNA"/>
</dbReference>
<dbReference type="Gene3D" id="3.40.50.300">
    <property type="entry name" value="P-loop containing nucleotide triphosphate hydrolases"/>
    <property type="match status" value="1"/>
</dbReference>
<accession>T2GG25</accession>
<feature type="compositionally biased region" description="Low complexity" evidence="1">
    <location>
        <begin position="1"/>
        <end position="13"/>
    </location>
</feature>
<keyword evidence="2" id="KW-0472">Membrane</keyword>
<evidence type="ECO:0000313" key="4">
    <source>
        <dbReference type="EMBL" id="AGW15169.1"/>
    </source>
</evidence>
<dbReference type="InterPro" id="IPR045063">
    <property type="entry name" value="Dynamin_N"/>
</dbReference>
<dbReference type="eggNOG" id="COG0699">
    <property type="taxonomic scope" value="Bacteria"/>
</dbReference>
<evidence type="ECO:0000256" key="2">
    <source>
        <dbReference type="SAM" id="Phobius"/>
    </source>
</evidence>
<feature type="domain" description="Dynamin N-terminal" evidence="3">
    <location>
        <begin position="70"/>
        <end position="118"/>
    </location>
</feature>
<reference evidence="4 5" key="1">
    <citation type="journal article" date="2013" name="J. Bacteriol.">
        <title>Roles of HynAB and Ech, the only two hydrogenases found in the model sulfate reducer Desulfovibrio gigas.</title>
        <authorList>
            <person name="Morais-Silva F.O."/>
            <person name="Santos C.I."/>
            <person name="Rodrigues R."/>
            <person name="Pereira I.A."/>
            <person name="Rodrigues-Pousada C."/>
        </authorList>
    </citation>
    <scope>NUCLEOTIDE SEQUENCE [LARGE SCALE GENOMIC DNA]</scope>
    <source>
        <strain evidence="5">ATCC 19364 / DSM 1382 / NCIMB 9332 / VKM B-1759</strain>
    </source>
</reference>
<proteinExistence type="predicted"/>
<dbReference type="OrthoDB" id="9802035at2"/>
<protein>
    <submittedName>
        <fullName evidence="4">Putative GTP-binding protein HSR1-related protein</fullName>
    </submittedName>
</protein>
<feature type="transmembrane region" description="Helical" evidence="2">
    <location>
        <begin position="463"/>
        <end position="484"/>
    </location>
</feature>
<dbReference type="Proteomes" id="UP000016587">
    <property type="component" value="Chromosome"/>
</dbReference>
<organism evidence="4 5">
    <name type="scientific">Megalodesulfovibrio gigas (strain ATCC 19364 / DSM 1382 / NCIMB 9332 / VKM B-1759)</name>
    <name type="common">Desulfovibrio gigas</name>
    <dbReference type="NCBI Taxonomy" id="1121448"/>
    <lineage>
        <taxon>Bacteria</taxon>
        <taxon>Pseudomonadati</taxon>
        <taxon>Thermodesulfobacteriota</taxon>
        <taxon>Desulfovibrionia</taxon>
        <taxon>Desulfovibrionales</taxon>
        <taxon>Desulfovibrionaceae</taxon>
        <taxon>Megalodesulfovibrio</taxon>
    </lineage>
</organism>
<reference evidence="5" key="2">
    <citation type="submission" date="2013-07" db="EMBL/GenBank/DDBJ databases">
        <authorList>
            <person name="Morais-Silva F.O."/>
            <person name="Rezende A.M."/>
            <person name="Pimentel C."/>
            <person name="Resende D.M."/>
            <person name="Santos C.I."/>
            <person name="Clemente C."/>
            <person name="de Oliveira L.M."/>
            <person name="da Silva S.M."/>
            <person name="Costa D.A."/>
            <person name="Varela-Raposo A."/>
            <person name="Horacio E.C.A."/>
            <person name="Matos M."/>
            <person name="Flores O."/>
            <person name="Ruiz J.C."/>
            <person name="Rodrigues-Pousada C."/>
        </authorList>
    </citation>
    <scope>NUCLEOTIDE SEQUENCE [LARGE SCALE GENOMIC DNA]</scope>
    <source>
        <strain evidence="5">ATCC 19364 / DSM 1382 / NCIMB 9332 / VKM B-1759</strain>
    </source>
</reference>
<evidence type="ECO:0000256" key="1">
    <source>
        <dbReference type="SAM" id="MobiDB-lite"/>
    </source>
</evidence>
<dbReference type="KEGG" id="dgg:DGI_3492"/>
<gene>
    <name evidence="4" type="ORF">DGI_3492</name>
</gene>
<dbReference type="PANTHER" id="PTHR43681">
    <property type="entry name" value="TRANSMEMBRANE GTPASE FZO"/>
    <property type="match status" value="1"/>
</dbReference>
<dbReference type="STRING" id="1121448.DGI_3492"/>
<sequence length="588" mass="64561">MPDAQIDPQSDPQSDPHPSPLLESRFVQIKERLTGRFTALHALAVETGPEAARSVAADAIASVHAPFLFVVVGEVKAGKSSLVNALLGADICAVAPEPCTDVIQKIVYGPAPATRMVSSHLREISLPVEILKDIAIVDTPGTNTLVAQHQEITEAFIPQSDLALFVFPATNPHTRSAWEFFDFVHEAWRKKAVFVLQQKDRASEEELTVNTAKVVEYARGRSLAEPAVFAVSARKAQEDPEGSGMAALLGFIRAHVTGGRRAREKMESCITTGLTVLDLVDGSLTAQSETLRHDRREEATITDYLTLARKSCQSDVEWIRARTAEAYARHADALARDFEDGLSLVQMLRMTAYSVVGKKEKMQQWLDGIFATFKQKLDADVETVSAQGASRLRESVGKVMETLAGQLREEAAARSREAAVTTMTRTRLESLDQARQQVLALLDDAALDERLTPRTLQYMGEQAVAGGIITAMGAIIAAATHAAVIDVTGGLISLAGAVLALNILVIRRRASIKKFRAALEQGRERLQQEVEEQLTRQLTAIFDDIHLAFTPFFNNLARREDTLGRLDARSRELRQALLAERDELPRFE</sequence>
<dbReference type="PATRIC" id="fig|1121448.10.peg.3442"/>
<dbReference type="CDD" id="cd09912">
    <property type="entry name" value="DLP_2"/>
    <property type="match status" value="1"/>
</dbReference>
<dbReference type="HOGENOM" id="CLU_014646_1_0_7"/>
<dbReference type="PANTHER" id="PTHR43681:SF1">
    <property type="entry name" value="SARCALUMENIN"/>
    <property type="match status" value="1"/>
</dbReference>
<dbReference type="SUPFAM" id="SSF52540">
    <property type="entry name" value="P-loop containing nucleoside triphosphate hydrolases"/>
    <property type="match status" value="1"/>
</dbReference>
<keyword evidence="2" id="KW-0812">Transmembrane</keyword>
<feature type="transmembrane region" description="Helical" evidence="2">
    <location>
        <begin position="490"/>
        <end position="506"/>
    </location>
</feature>
<feature type="region of interest" description="Disordered" evidence="1">
    <location>
        <begin position="1"/>
        <end position="20"/>
    </location>
</feature>
<dbReference type="AlphaFoldDB" id="T2GG25"/>
<dbReference type="InterPro" id="IPR027417">
    <property type="entry name" value="P-loop_NTPase"/>
</dbReference>
<keyword evidence="5" id="KW-1185">Reference proteome</keyword>